<name>A0A915NF69_9BILA</name>
<feature type="compositionally biased region" description="Low complexity" evidence="1">
    <location>
        <begin position="129"/>
        <end position="140"/>
    </location>
</feature>
<organism evidence="2 3">
    <name type="scientific">Meloidogyne floridensis</name>
    <dbReference type="NCBI Taxonomy" id="298350"/>
    <lineage>
        <taxon>Eukaryota</taxon>
        <taxon>Metazoa</taxon>
        <taxon>Ecdysozoa</taxon>
        <taxon>Nematoda</taxon>
        <taxon>Chromadorea</taxon>
        <taxon>Rhabditida</taxon>
        <taxon>Tylenchina</taxon>
        <taxon>Tylenchomorpha</taxon>
        <taxon>Tylenchoidea</taxon>
        <taxon>Meloidogynidae</taxon>
        <taxon>Meloidogyninae</taxon>
        <taxon>Meloidogyne</taxon>
    </lineage>
</organism>
<sequence>MYSCGYFKIYGQVCELLCTITLKRVKNHENLGGYKHFKYLNQFQQACVNFLSANKQSVLVSKEWRRFKSSNKNFAFRLLESALNEEKQIEEEKICSNCEQRRNSSRYSPYYHHPSPRFSYLRSPSWNQPSPSYTPLSPSYNQASPSYSPT</sequence>
<protein>
    <submittedName>
        <fullName evidence="3">Uncharacterized protein</fullName>
    </submittedName>
</protein>
<dbReference type="WBParaSite" id="scf7180000417935.g1910">
    <property type="protein sequence ID" value="scf7180000417935.g1910"/>
    <property type="gene ID" value="scf7180000417935.g1910"/>
</dbReference>
<evidence type="ECO:0000313" key="2">
    <source>
        <dbReference type="Proteomes" id="UP000887560"/>
    </source>
</evidence>
<evidence type="ECO:0000313" key="3">
    <source>
        <dbReference type="WBParaSite" id="scf7180000417935.g1910"/>
    </source>
</evidence>
<feature type="region of interest" description="Disordered" evidence="1">
    <location>
        <begin position="126"/>
        <end position="150"/>
    </location>
</feature>
<reference evidence="3" key="1">
    <citation type="submission" date="2022-11" db="UniProtKB">
        <authorList>
            <consortium name="WormBaseParasite"/>
        </authorList>
    </citation>
    <scope>IDENTIFICATION</scope>
</reference>
<dbReference type="AlphaFoldDB" id="A0A915NF69"/>
<proteinExistence type="predicted"/>
<accession>A0A915NF69</accession>
<feature type="compositionally biased region" description="Polar residues" evidence="1">
    <location>
        <begin position="141"/>
        <end position="150"/>
    </location>
</feature>
<evidence type="ECO:0000256" key="1">
    <source>
        <dbReference type="SAM" id="MobiDB-lite"/>
    </source>
</evidence>
<keyword evidence="2" id="KW-1185">Reference proteome</keyword>
<dbReference type="Proteomes" id="UP000887560">
    <property type="component" value="Unplaced"/>
</dbReference>